<dbReference type="SUPFAM" id="SSF161098">
    <property type="entry name" value="MetI-like"/>
    <property type="match status" value="1"/>
</dbReference>
<keyword evidence="3" id="KW-1003">Cell membrane</keyword>
<organism evidence="10">
    <name type="scientific">marine metagenome</name>
    <dbReference type="NCBI Taxonomy" id="408172"/>
    <lineage>
        <taxon>unclassified sequences</taxon>
        <taxon>metagenomes</taxon>
        <taxon>ecological metagenomes</taxon>
    </lineage>
</organism>
<dbReference type="GO" id="GO:0005886">
    <property type="term" value="C:plasma membrane"/>
    <property type="evidence" value="ECO:0007669"/>
    <property type="project" value="UniProtKB-SubCell"/>
</dbReference>
<keyword evidence="4" id="KW-0997">Cell inner membrane</keyword>
<keyword evidence="6 8" id="KW-1133">Transmembrane helix</keyword>
<dbReference type="GO" id="GO:0055085">
    <property type="term" value="P:transmembrane transport"/>
    <property type="evidence" value="ECO:0007669"/>
    <property type="project" value="InterPro"/>
</dbReference>
<feature type="transmembrane region" description="Helical" evidence="8">
    <location>
        <begin position="117"/>
        <end position="144"/>
    </location>
</feature>
<dbReference type="PANTHER" id="PTHR43357">
    <property type="entry name" value="INNER MEMBRANE ABC TRANSPORTER PERMEASE PROTEIN YDCV"/>
    <property type="match status" value="1"/>
</dbReference>
<evidence type="ECO:0000313" key="10">
    <source>
        <dbReference type="EMBL" id="SUZ47931.1"/>
    </source>
</evidence>
<dbReference type="AlphaFoldDB" id="A0A381N029"/>
<keyword evidence="5 8" id="KW-0812">Transmembrane</keyword>
<feature type="domain" description="ABC transmembrane type-1" evidence="9">
    <location>
        <begin position="82"/>
        <end position="270"/>
    </location>
</feature>
<evidence type="ECO:0000256" key="2">
    <source>
        <dbReference type="ARBA" id="ARBA00022448"/>
    </source>
</evidence>
<dbReference type="CDD" id="cd06261">
    <property type="entry name" value="TM_PBP2"/>
    <property type="match status" value="1"/>
</dbReference>
<dbReference type="InterPro" id="IPR035906">
    <property type="entry name" value="MetI-like_sf"/>
</dbReference>
<feature type="transmembrane region" description="Helical" evidence="8">
    <location>
        <begin position="253"/>
        <end position="274"/>
    </location>
</feature>
<gene>
    <name evidence="10" type="ORF">METZ01_LOCUS785</name>
</gene>
<evidence type="ECO:0000256" key="5">
    <source>
        <dbReference type="ARBA" id="ARBA00022692"/>
    </source>
</evidence>
<keyword evidence="2" id="KW-0813">Transport</keyword>
<feature type="transmembrane region" description="Helical" evidence="8">
    <location>
        <begin position="12"/>
        <end position="38"/>
    </location>
</feature>
<dbReference type="EMBL" id="UINC01000043">
    <property type="protein sequence ID" value="SUZ47931.1"/>
    <property type="molecule type" value="Genomic_DNA"/>
</dbReference>
<keyword evidence="7 8" id="KW-0472">Membrane</keyword>
<evidence type="ECO:0000256" key="8">
    <source>
        <dbReference type="SAM" id="Phobius"/>
    </source>
</evidence>
<feature type="transmembrane region" description="Helical" evidence="8">
    <location>
        <begin position="222"/>
        <end position="241"/>
    </location>
</feature>
<feature type="transmembrane region" description="Helical" evidence="8">
    <location>
        <begin position="195"/>
        <end position="216"/>
    </location>
</feature>
<dbReference type="Pfam" id="PF00528">
    <property type="entry name" value="BPD_transp_1"/>
    <property type="match status" value="1"/>
</dbReference>
<evidence type="ECO:0000256" key="7">
    <source>
        <dbReference type="ARBA" id="ARBA00023136"/>
    </source>
</evidence>
<protein>
    <recommendedName>
        <fullName evidence="9">ABC transmembrane type-1 domain-containing protein</fullName>
    </recommendedName>
</protein>
<name>A0A381N029_9ZZZZ</name>
<dbReference type="Gene3D" id="1.10.3720.10">
    <property type="entry name" value="MetI-like"/>
    <property type="match status" value="1"/>
</dbReference>
<evidence type="ECO:0000256" key="4">
    <source>
        <dbReference type="ARBA" id="ARBA00022519"/>
    </source>
</evidence>
<feature type="transmembrane region" description="Helical" evidence="8">
    <location>
        <begin position="150"/>
        <end position="174"/>
    </location>
</feature>
<dbReference type="PANTHER" id="PTHR43357:SF4">
    <property type="entry name" value="INNER MEMBRANE ABC TRANSPORTER PERMEASE PROTEIN YDCV"/>
    <property type="match status" value="1"/>
</dbReference>
<dbReference type="PROSITE" id="PS50928">
    <property type="entry name" value="ABC_TM1"/>
    <property type="match status" value="1"/>
</dbReference>
<evidence type="ECO:0000256" key="1">
    <source>
        <dbReference type="ARBA" id="ARBA00004429"/>
    </source>
</evidence>
<evidence type="ECO:0000256" key="3">
    <source>
        <dbReference type="ARBA" id="ARBA00022475"/>
    </source>
</evidence>
<reference evidence="10" key="1">
    <citation type="submission" date="2018-05" db="EMBL/GenBank/DDBJ databases">
        <authorList>
            <person name="Lanie J.A."/>
            <person name="Ng W.-L."/>
            <person name="Kazmierczak K.M."/>
            <person name="Andrzejewski T.M."/>
            <person name="Davidsen T.M."/>
            <person name="Wayne K.J."/>
            <person name="Tettelin H."/>
            <person name="Glass J.I."/>
            <person name="Rusch D."/>
            <person name="Podicherti R."/>
            <person name="Tsui H.-C.T."/>
            <person name="Winkler M.E."/>
        </authorList>
    </citation>
    <scope>NUCLEOTIDE SEQUENCE</scope>
</reference>
<feature type="transmembrane region" description="Helical" evidence="8">
    <location>
        <begin position="81"/>
        <end position="105"/>
    </location>
</feature>
<evidence type="ECO:0000256" key="6">
    <source>
        <dbReference type="ARBA" id="ARBA00022989"/>
    </source>
</evidence>
<evidence type="ECO:0000259" key="9">
    <source>
        <dbReference type="PROSITE" id="PS50928"/>
    </source>
</evidence>
<proteinExistence type="predicted"/>
<accession>A0A381N029</accession>
<comment type="subcellular location">
    <subcellularLocation>
        <location evidence="1">Cell inner membrane</location>
        <topology evidence="1">Multi-pass membrane protein</topology>
    </subcellularLocation>
</comment>
<sequence length="287" mass="31657">MNDNLKKINIYAIYLGAFMLILPLIAFFINAFSFRWFYPQLIPKELSLQAWVRLKLIPREGYRSFDGFLDLWLSNPTIIKALVNSITIGVIVTIVSIIIALPAARVLGLLNFRFKKIIIFIMVSPTILPPIAFVLGLNINFISWGFSGSFLGVCLVHLVPIMPYVVLTMTGIFANYNPDFEHQARTLGANKFETFYLITLPAIAPGMVVAALFAFLVSWSQYLLTFLIGAGKIMTLPLLVFSTASSGNPALTAAISIVFIFPAIIILIFTSKFISGDSAATSGFGKI</sequence>
<dbReference type="InterPro" id="IPR000515">
    <property type="entry name" value="MetI-like"/>
</dbReference>